<gene>
    <name evidence="10" type="ORF">GCM10023322_81770</name>
</gene>
<dbReference type="SUPFAM" id="SSF52172">
    <property type="entry name" value="CheY-like"/>
    <property type="match status" value="1"/>
</dbReference>
<dbReference type="InterPro" id="IPR039420">
    <property type="entry name" value="WalR-like"/>
</dbReference>
<evidence type="ECO:0000256" key="3">
    <source>
        <dbReference type="ARBA" id="ARBA00023125"/>
    </source>
</evidence>
<dbReference type="SMART" id="SM00862">
    <property type="entry name" value="Trans_reg_C"/>
    <property type="match status" value="1"/>
</dbReference>
<evidence type="ECO:0000256" key="4">
    <source>
        <dbReference type="ARBA" id="ARBA00023163"/>
    </source>
</evidence>
<dbReference type="InterPro" id="IPR001867">
    <property type="entry name" value="OmpR/PhoB-type_DNA-bd"/>
</dbReference>
<keyword evidence="3 7" id="KW-0238">DNA-binding</keyword>
<dbReference type="Pfam" id="PF00072">
    <property type="entry name" value="Response_reg"/>
    <property type="match status" value="1"/>
</dbReference>
<dbReference type="PROSITE" id="PS51755">
    <property type="entry name" value="OMPR_PHOB"/>
    <property type="match status" value="1"/>
</dbReference>
<feature type="DNA-binding region" description="OmpR/PhoB-type" evidence="7">
    <location>
        <begin position="128"/>
        <end position="223"/>
    </location>
</feature>
<feature type="domain" description="Response regulatory" evidence="8">
    <location>
        <begin position="2"/>
        <end position="114"/>
    </location>
</feature>
<keyword evidence="11" id="KW-1185">Reference proteome</keyword>
<dbReference type="SMART" id="SM00448">
    <property type="entry name" value="REC"/>
    <property type="match status" value="1"/>
</dbReference>
<evidence type="ECO:0000256" key="2">
    <source>
        <dbReference type="ARBA" id="ARBA00023015"/>
    </source>
</evidence>
<dbReference type="RefSeq" id="WP_345639114.1">
    <property type="nucleotide sequence ID" value="NZ_BAABJQ010000051.1"/>
</dbReference>
<keyword evidence="2" id="KW-0805">Transcription regulation</keyword>
<evidence type="ECO:0000259" key="9">
    <source>
        <dbReference type="PROSITE" id="PS51755"/>
    </source>
</evidence>
<comment type="caution">
    <text evidence="10">The sequence shown here is derived from an EMBL/GenBank/DDBJ whole genome shotgun (WGS) entry which is preliminary data.</text>
</comment>
<dbReference type="InterPro" id="IPR036388">
    <property type="entry name" value="WH-like_DNA-bd_sf"/>
</dbReference>
<evidence type="ECO:0000259" key="8">
    <source>
        <dbReference type="PROSITE" id="PS50110"/>
    </source>
</evidence>
<dbReference type="InterPro" id="IPR011006">
    <property type="entry name" value="CheY-like_superfamily"/>
</dbReference>
<feature type="domain" description="OmpR/PhoB-type" evidence="9">
    <location>
        <begin position="128"/>
        <end position="223"/>
    </location>
</feature>
<sequence>MRVLVVEDDNHVMAALRTVLAKHGFELACARCAAEGLDLLDTAPDVVLLDLGLPDRDGFKLCTEIRRRSDVPIIIATARGDLASRLHGLNIGADDYLVKPYSLAELIARIHAITRRAARPQPPAETVTDSYVYGQLRVEPHTRRVESAGHPVNLTRKEFDLLLLLMRSPGVVVRRERILSQVWNTNWQGNGRTLEVHMASLRGKLREPGMIETVRGIGYRLTPADREPAALVAE</sequence>
<proteinExistence type="predicted"/>
<protein>
    <recommendedName>
        <fullName evidence="5">Sensory transduction protein RegX3</fullName>
    </recommendedName>
</protein>
<dbReference type="PROSITE" id="PS50110">
    <property type="entry name" value="RESPONSE_REGULATORY"/>
    <property type="match status" value="1"/>
</dbReference>
<dbReference type="Gene3D" id="6.10.250.690">
    <property type="match status" value="1"/>
</dbReference>
<evidence type="ECO:0000313" key="11">
    <source>
        <dbReference type="Proteomes" id="UP001501570"/>
    </source>
</evidence>
<accession>A0ABP9SUL0</accession>
<evidence type="ECO:0000256" key="5">
    <source>
        <dbReference type="ARBA" id="ARBA00041201"/>
    </source>
</evidence>
<evidence type="ECO:0000313" key="10">
    <source>
        <dbReference type="EMBL" id="GAA5201550.1"/>
    </source>
</evidence>
<keyword evidence="1 6" id="KW-0597">Phosphoprotein</keyword>
<evidence type="ECO:0000256" key="1">
    <source>
        <dbReference type="ARBA" id="ARBA00022553"/>
    </source>
</evidence>
<feature type="modified residue" description="4-aspartylphosphate" evidence="6">
    <location>
        <position position="50"/>
    </location>
</feature>
<dbReference type="InterPro" id="IPR001789">
    <property type="entry name" value="Sig_transdc_resp-reg_receiver"/>
</dbReference>
<organism evidence="10 11">
    <name type="scientific">Rugosimonospora acidiphila</name>
    <dbReference type="NCBI Taxonomy" id="556531"/>
    <lineage>
        <taxon>Bacteria</taxon>
        <taxon>Bacillati</taxon>
        <taxon>Actinomycetota</taxon>
        <taxon>Actinomycetes</taxon>
        <taxon>Micromonosporales</taxon>
        <taxon>Micromonosporaceae</taxon>
        <taxon>Rugosimonospora</taxon>
    </lineage>
</organism>
<evidence type="ECO:0000256" key="7">
    <source>
        <dbReference type="PROSITE-ProRule" id="PRU01091"/>
    </source>
</evidence>
<evidence type="ECO:0000256" key="6">
    <source>
        <dbReference type="PROSITE-ProRule" id="PRU00169"/>
    </source>
</evidence>
<keyword evidence="4" id="KW-0804">Transcription</keyword>
<dbReference type="Proteomes" id="UP001501570">
    <property type="component" value="Unassembled WGS sequence"/>
</dbReference>
<reference evidence="11" key="1">
    <citation type="journal article" date="2019" name="Int. J. Syst. Evol. Microbiol.">
        <title>The Global Catalogue of Microorganisms (GCM) 10K type strain sequencing project: providing services to taxonomists for standard genome sequencing and annotation.</title>
        <authorList>
            <consortium name="The Broad Institute Genomics Platform"/>
            <consortium name="The Broad Institute Genome Sequencing Center for Infectious Disease"/>
            <person name="Wu L."/>
            <person name="Ma J."/>
        </authorList>
    </citation>
    <scope>NUCLEOTIDE SEQUENCE [LARGE SCALE GENOMIC DNA]</scope>
    <source>
        <strain evidence="11">JCM 18304</strain>
    </source>
</reference>
<dbReference type="CDD" id="cd00383">
    <property type="entry name" value="trans_reg_C"/>
    <property type="match status" value="1"/>
</dbReference>
<dbReference type="Gene3D" id="1.10.10.10">
    <property type="entry name" value="Winged helix-like DNA-binding domain superfamily/Winged helix DNA-binding domain"/>
    <property type="match status" value="1"/>
</dbReference>
<dbReference type="PANTHER" id="PTHR48111:SF72">
    <property type="entry name" value="SENSORY TRANSDUCTION PROTEIN REGX3"/>
    <property type="match status" value="1"/>
</dbReference>
<name>A0ABP9SUL0_9ACTN</name>
<dbReference type="EMBL" id="BAABJQ010000051">
    <property type="protein sequence ID" value="GAA5201550.1"/>
    <property type="molecule type" value="Genomic_DNA"/>
</dbReference>
<dbReference type="PANTHER" id="PTHR48111">
    <property type="entry name" value="REGULATOR OF RPOS"/>
    <property type="match status" value="1"/>
</dbReference>
<dbReference type="Gene3D" id="3.40.50.2300">
    <property type="match status" value="1"/>
</dbReference>
<dbReference type="Pfam" id="PF00486">
    <property type="entry name" value="Trans_reg_C"/>
    <property type="match status" value="1"/>
</dbReference>